<evidence type="ECO:0000313" key="2">
    <source>
        <dbReference type="EMBL" id="CAG5155937.1"/>
    </source>
</evidence>
<feature type="region of interest" description="Disordered" evidence="1">
    <location>
        <begin position="166"/>
        <end position="187"/>
    </location>
</feature>
<dbReference type="RefSeq" id="XP_043167454.1">
    <property type="nucleotide sequence ID" value="XM_043311519.1"/>
</dbReference>
<dbReference type="Proteomes" id="UP000676310">
    <property type="component" value="Unassembled WGS sequence"/>
</dbReference>
<name>A0A8J2N4D4_9PLEO</name>
<protein>
    <submittedName>
        <fullName evidence="2">Uncharacterized protein</fullName>
    </submittedName>
</protein>
<dbReference type="OrthoDB" id="3799500at2759"/>
<comment type="caution">
    <text evidence="2">The sequence shown here is derived from an EMBL/GenBank/DDBJ whole genome shotgun (WGS) entry which is preliminary data.</text>
</comment>
<reference evidence="2" key="1">
    <citation type="submission" date="2021-05" db="EMBL/GenBank/DDBJ databases">
        <authorList>
            <person name="Stam R."/>
        </authorList>
    </citation>
    <scope>NUCLEOTIDE SEQUENCE</scope>
    <source>
        <strain evidence="2">CS162</strain>
    </source>
</reference>
<dbReference type="AlphaFoldDB" id="A0A8J2N4D4"/>
<dbReference type="GeneID" id="67015517"/>
<accession>A0A8J2N4D4</accession>
<evidence type="ECO:0000313" key="3">
    <source>
        <dbReference type="Proteomes" id="UP000676310"/>
    </source>
</evidence>
<keyword evidence="3" id="KW-1185">Reference proteome</keyword>
<dbReference type="EMBL" id="CAJRGZ010000017">
    <property type="protein sequence ID" value="CAG5155937.1"/>
    <property type="molecule type" value="Genomic_DNA"/>
</dbReference>
<sequence>MDANAGQPLLQAPGLGFQVLHYHRSSLDPDSSIIVHHIGNYHTFVLAQAAALFELRRTLNDYLRIGYYGRYYEKIDSKLWGLITAYKESTVHGYMLMREIPMNEFQKRLAGEELRFGNSRGGIITNTQGTSTALPVVRLPVKPQQHKQTATPKRIAKRGEHVVMPEPARSSPQFPPPGAKYDEECQPEWSRTRLPLFDRRDDGPFRRRGQTPYAQVMAFSPAATATLISSAEFIPLNSEHSTEDALATS</sequence>
<evidence type="ECO:0000256" key="1">
    <source>
        <dbReference type="SAM" id="MobiDB-lite"/>
    </source>
</evidence>
<proteinExistence type="predicted"/>
<gene>
    <name evidence="2" type="ORF">ALTATR162_LOCUS3909</name>
</gene>
<organism evidence="2 3">
    <name type="scientific">Alternaria atra</name>
    <dbReference type="NCBI Taxonomy" id="119953"/>
    <lineage>
        <taxon>Eukaryota</taxon>
        <taxon>Fungi</taxon>
        <taxon>Dikarya</taxon>
        <taxon>Ascomycota</taxon>
        <taxon>Pezizomycotina</taxon>
        <taxon>Dothideomycetes</taxon>
        <taxon>Pleosporomycetidae</taxon>
        <taxon>Pleosporales</taxon>
        <taxon>Pleosporineae</taxon>
        <taxon>Pleosporaceae</taxon>
        <taxon>Alternaria</taxon>
        <taxon>Alternaria sect. Ulocladioides</taxon>
    </lineage>
</organism>